<keyword evidence="1" id="KW-0472">Membrane</keyword>
<evidence type="ECO:0000256" key="1">
    <source>
        <dbReference type="SAM" id="Phobius"/>
    </source>
</evidence>
<sequence>MMKLKLNLFQIIISIIILVLSYSTSSLYILKISILNLLQYESFDSIRISIRDILFLLLPVTTLLLFIFQKRPDGF</sequence>
<accession>A0A6N4SN35</accession>
<reference evidence="2 3" key="1">
    <citation type="journal article" date="2007" name="Appl. Environ. Microbiol.">
        <title>Genome sequence of the cellulolytic gliding bacterium Cytophaga hutchinsonii.</title>
        <authorList>
            <person name="Xie G."/>
            <person name="Bruce D.C."/>
            <person name="Challacombe J.F."/>
            <person name="Chertkov O."/>
            <person name="Detter J.C."/>
            <person name="Gilna P."/>
            <person name="Han C.S."/>
            <person name="Lucas S."/>
            <person name="Misra M."/>
            <person name="Myers G.L."/>
            <person name="Richardson P."/>
            <person name="Tapia R."/>
            <person name="Thayer N."/>
            <person name="Thompson L.S."/>
            <person name="Brettin T.S."/>
            <person name="Henrissat B."/>
            <person name="Wilson D.B."/>
            <person name="McBride M.J."/>
        </authorList>
    </citation>
    <scope>NUCLEOTIDE SEQUENCE [LARGE SCALE GENOMIC DNA]</scope>
    <source>
        <strain evidence="3">ATCC 33406 / DSM 1761 / CIP 103989 / NBRC 15051 / NCIMB 9469 / D465</strain>
    </source>
</reference>
<organism evidence="2 3">
    <name type="scientific">Cytophaga hutchinsonii (strain ATCC 33406 / DSM 1761 / CIP 103989 / NBRC 15051 / NCIMB 9469 / D465)</name>
    <dbReference type="NCBI Taxonomy" id="269798"/>
    <lineage>
        <taxon>Bacteria</taxon>
        <taxon>Pseudomonadati</taxon>
        <taxon>Bacteroidota</taxon>
        <taxon>Cytophagia</taxon>
        <taxon>Cytophagales</taxon>
        <taxon>Cytophagaceae</taxon>
        <taxon>Cytophaga</taxon>
    </lineage>
</organism>
<evidence type="ECO:0000313" key="2">
    <source>
        <dbReference type="EMBL" id="ABG57667.1"/>
    </source>
</evidence>
<dbReference type="AlphaFoldDB" id="A0A6N4SN35"/>
<feature type="transmembrane region" description="Helical" evidence="1">
    <location>
        <begin position="50"/>
        <end position="68"/>
    </location>
</feature>
<dbReference type="Proteomes" id="UP000001822">
    <property type="component" value="Chromosome"/>
</dbReference>
<keyword evidence="1" id="KW-0812">Transmembrane</keyword>
<feature type="transmembrane region" description="Helical" evidence="1">
    <location>
        <begin position="7"/>
        <end position="30"/>
    </location>
</feature>
<protein>
    <submittedName>
        <fullName evidence="2">Uncharacterized protein</fullName>
    </submittedName>
</protein>
<proteinExistence type="predicted"/>
<name>A0A6N4SN35_CYTH3</name>
<dbReference type="KEGG" id="chu:CHU_0377"/>
<keyword evidence="3" id="KW-1185">Reference proteome</keyword>
<dbReference type="EMBL" id="CP000383">
    <property type="protein sequence ID" value="ABG57667.1"/>
    <property type="molecule type" value="Genomic_DNA"/>
</dbReference>
<keyword evidence="1" id="KW-1133">Transmembrane helix</keyword>
<gene>
    <name evidence="2" type="ordered locus">CHU_0377</name>
</gene>
<evidence type="ECO:0000313" key="3">
    <source>
        <dbReference type="Proteomes" id="UP000001822"/>
    </source>
</evidence>